<keyword evidence="3" id="KW-1185">Reference proteome</keyword>
<protein>
    <submittedName>
        <fullName evidence="2 4">Uncharacterized protein</fullName>
    </submittedName>
</protein>
<dbReference type="EMBL" id="ML975164">
    <property type="protein sequence ID" value="KAF1810840.1"/>
    <property type="molecule type" value="Genomic_DNA"/>
</dbReference>
<reference evidence="4" key="3">
    <citation type="submission" date="2025-04" db="UniProtKB">
        <authorList>
            <consortium name="RefSeq"/>
        </authorList>
    </citation>
    <scope>IDENTIFICATION</scope>
    <source>
        <strain evidence="4">CBS 781.70</strain>
    </source>
</reference>
<dbReference type="GeneID" id="54423478"/>
<name>A0A6G1FYR5_9PEZI</name>
<accession>A0A6G1FYR5</accession>
<proteinExistence type="predicted"/>
<dbReference type="OrthoDB" id="3552169at2759"/>
<dbReference type="RefSeq" id="XP_033532471.1">
    <property type="nucleotide sequence ID" value="XM_033682908.1"/>
</dbReference>
<feature type="region of interest" description="Disordered" evidence="1">
    <location>
        <begin position="152"/>
        <end position="178"/>
    </location>
</feature>
<dbReference type="Proteomes" id="UP000504638">
    <property type="component" value="Unplaced"/>
</dbReference>
<organism evidence="2">
    <name type="scientific">Eremomyces bilateralis CBS 781.70</name>
    <dbReference type="NCBI Taxonomy" id="1392243"/>
    <lineage>
        <taxon>Eukaryota</taxon>
        <taxon>Fungi</taxon>
        <taxon>Dikarya</taxon>
        <taxon>Ascomycota</taxon>
        <taxon>Pezizomycotina</taxon>
        <taxon>Dothideomycetes</taxon>
        <taxon>Dothideomycetes incertae sedis</taxon>
        <taxon>Eremomycetales</taxon>
        <taxon>Eremomycetaceae</taxon>
        <taxon>Eremomyces</taxon>
    </lineage>
</organism>
<evidence type="ECO:0000256" key="1">
    <source>
        <dbReference type="SAM" id="MobiDB-lite"/>
    </source>
</evidence>
<dbReference type="AlphaFoldDB" id="A0A6G1FYR5"/>
<sequence>MTFGRRDRVYNNCQKVWGPGKYNVNCQVPNRGRCCCVVHKDTGNGYGPPLAHTGWCNSEDQAWGQLDQNIRDQIPGGNQSGGYRNNQGGNWGQGGGGGGYGGNQGGNWNQGGWGGGYGGNQGGNWGQGGGGGYGGYQGGNCNQWGGYGNQGGGYNQGVGNRVPGRGPGRGPQCRPRPC</sequence>
<reference evidence="4" key="2">
    <citation type="submission" date="2020-04" db="EMBL/GenBank/DDBJ databases">
        <authorList>
            <consortium name="NCBI Genome Project"/>
        </authorList>
    </citation>
    <scope>NUCLEOTIDE SEQUENCE</scope>
    <source>
        <strain evidence="4">CBS 781.70</strain>
    </source>
</reference>
<feature type="compositionally biased region" description="Gly residues" evidence="1">
    <location>
        <begin position="89"/>
        <end position="107"/>
    </location>
</feature>
<evidence type="ECO:0000313" key="3">
    <source>
        <dbReference type="Proteomes" id="UP000504638"/>
    </source>
</evidence>
<reference evidence="2 4" key="1">
    <citation type="submission" date="2020-01" db="EMBL/GenBank/DDBJ databases">
        <authorList>
            <consortium name="DOE Joint Genome Institute"/>
            <person name="Haridas S."/>
            <person name="Albert R."/>
            <person name="Binder M."/>
            <person name="Bloem J."/>
            <person name="Labutti K."/>
            <person name="Salamov A."/>
            <person name="Andreopoulos B."/>
            <person name="Baker S.E."/>
            <person name="Barry K."/>
            <person name="Bills G."/>
            <person name="Bluhm B.H."/>
            <person name="Cannon C."/>
            <person name="Castanera R."/>
            <person name="Culley D.E."/>
            <person name="Daum C."/>
            <person name="Ezra D."/>
            <person name="Gonzalez J.B."/>
            <person name="Henrissat B."/>
            <person name="Kuo A."/>
            <person name="Liang C."/>
            <person name="Lipzen A."/>
            <person name="Lutzoni F."/>
            <person name="Magnuson J."/>
            <person name="Mondo S."/>
            <person name="Nolan M."/>
            <person name="Ohm R."/>
            <person name="Pangilinan J."/>
            <person name="Park H.-J."/>
            <person name="Ramirez L."/>
            <person name="Alfaro M."/>
            <person name="Sun H."/>
            <person name="Tritt A."/>
            <person name="Yoshinaga Y."/>
            <person name="Zwiers L.-H."/>
            <person name="Turgeon B.G."/>
            <person name="Goodwin S.B."/>
            <person name="Spatafora J.W."/>
            <person name="Crous P.W."/>
            <person name="Grigoriev I.V."/>
        </authorList>
    </citation>
    <scope>NUCLEOTIDE SEQUENCE</scope>
    <source>
        <strain evidence="2 4">CBS 781.70</strain>
    </source>
</reference>
<feature type="compositionally biased region" description="Low complexity" evidence="1">
    <location>
        <begin position="157"/>
        <end position="178"/>
    </location>
</feature>
<gene>
    <name evidence="2 4" type="ORF">P152DRAFT_515634</name>
</gene>
<evidence type="ECO:0000313" key="4">
    <source>
        <dbReference type="RefSeq" id="XP_033532471.1"/>
    </source>
</evidence>
<feature type="region of interest" description="Disordered" evidence="1">
    <location>
        <begin position="72"/>
        <end position="107"/>
    </location>
</feature>
<evidence type="ECO:0000313" key="2">
    <source>
        <dbReference type="EMBL" id="KAF1810840.1"/>
    </source>
</evidence>